<sequence length="128" mass="14934">MSFEIIKWVFDNLLQCLPNYSCPMNLFTDCHVTATNFPAVYWEFIMIDQQTVMIQACLCFCLLHVDSFSHLSCIQVPVFCRFMLGSPLLSPWVLCFFHTCKFIIHFLKMYPSTMHLLIAALVLHNCKL</sequence>
<dbReference type="EMBL" id="JAHRIP010000231">
    <property type="protein sequence ID" value="MEQ2279020.1"/>
    <property type="molecule type" value="Genomic_DNA"/>
</dbReference>
<name>A0ABV0XC39_9TELE</name>
<keyword evidence="2" id="KW-1185">Reference proteome</keyword>
<gene>
    <name evidence="1" type="ORF">AMECASPLE_005167</name>
</gene>
<protein>
    <submittedName>
        <fullName evidence="1">Uncharacterized protein</fullName>
    </submittedName>
</protein>
<evidence type="ECO:0000313" key="2">
    <source>
        <dbReference type="Proteomes" id="UP001469553"/>
    </source>
</evidence>
<proteinExistence type="predicted"/>
<dbReference type="Proteomes" id="UP001469553">
    <property type="component" value="Unassembled WGS sequence"/>
</dbReference>
<reference evidence="1 2" key="1">
    <citation type="submission" date="2021-06" db="EMBL/GenBank/DDBJ databases">
        <authorList>
            <person name="Palmer J.M."/>
        </authorList>
    </citation>
    <scope>NUCLEOTIDE SEQUENCE [LARGE SCALE GENOMIC DNA]</scope>
    <source>
        <strain evidence="1 2">AS_MEX2019</strain>
        <tissue evidence="1">Muscle</tissue>
    </source>
</reference>
<accession>A0ABV0XC39</accession>
<comment type="caution">
    <text evidence="1">The sequence shown here is derived from an EMBL/GenBank/DDBJ whole genome shotgun (WGS) entry which is preliminary data.</text>
</comment>
<organism evidence="1 2">
    <name type="scientific">Ameca splendens</name>
    <dbReference type="NCBI Taxonomy" id="208324"/>
    <lineage>
        <taxon>Eukaryota</taxon>
        <taxon>Metazoa</taxon>
        <taxon>Chordata</taxon>
        <taxon>Craniata</taxon>
        <taxon>Vertebrata</taxon>
        <taxon>Euteleostomi</taxon>
        <taxon>Actinopterygii</taxon>
        <taxon>Neopterygii</taxon>
        <taxon>Teleostei</taxon>
        <taxon>Neoteleostei</taxon>
        <taxon>Acanthomorphata</taxon>
        <taxon>Ovalentaria</taxon>
        <taxon>Atherinomorphae</taxon>
        <taxon>Cyprinodontiformes</taxon>
        <taxon>Goodeidae</taxon>
        <taxon>Ameca</taxon>
    </lineage>
</organism>
<evidence type="ECO:0000313" key="1">
    <source>
        <dbReference type="EMBL" id="MEQ2279020.1"/>
    </source>
</evidence>